<proteinExistence type="inferred from homology"/>
<dbReference type="PANTHER" id="PTHR23023">
    <property type="entry name" value="DIMETHYLANILINE MONOOXYGENASE"/>
    <property type="match status" value="1"/>
</dbReference>
<dbReference type="InterPro" id="IPR036188">
    <property type="entry name" value="FAD/NAD-bd_sf"/>
</dbReference>
<gene>
    <name evidence="5" type="ORF">ALECFALPRED_010431</name>
</gene>
<comment type="caution">
    <text evidence="5">The sequence shown here is derived from an EMBL/GenBank/DDBJ whole genome shotgun (WGS) entry which is preliminary data.</text>
</comment>
<protein>
    <recommendedName>
        <fullName evidence="7">Flavin-containing monooxygenase</fullName>
    </recommendedName>
</protein>
<evidence type="ECO:0000256" key="1">
    <source>
        <dbReference type="ARBA" id="ARBA00009183"/>
    </source>
</evidence>
<name>A0A8H3J9S4_9LECA</name>
<keyword evidence="3" id="KW-0274">FAD</keyword>
<dbReference type="OrthoDB" id="2915840at2759"/>
<dbReference type="AlphaFoldDB" id="A0A8H3J9S4"/>
<dbReference type="InterPro" id="IPR050346">
    <property type="entry name" value="FMO-like"/>
</dbReference>
<evidence type="ECO:0000256" key="3">
    <source>
        <dbReference type="ARBA" id="ARBA00022827"/>
    </source>
</evidence>
<dbReference type="GO" id="GO:0050661">
    <property type="term" value="F:NADP binding"/>
    <property type="evidence" value="ECO:0007669"/>
    <property type="project" value="InterPro"/>
</dbReference>
<sequence>MEKCVDVLVVGAGLQGLVAAKTYLDCEPSVDLLILDSNSSVGGVWATENIYPGLRSNNLLGTYEYTDFPMRAAGLGLKEDEHMPGDSIHEYFRRYAETFDLMRRIRFKSIVRSAEQEDPGWRLQVVELGESSSHASVQTAPRPSTIRCRKIIVATGVNSVPNAINIAGSADFDRPLIPFASMGRSASEILSSPFINNVTITGGSKSAFDAVYMFASAGKRVDWVIRPAGHGATYMGPAYIYLGPFKTWLESLPDLRPLTWFSPCLWGDFDGFTSIRRLLHNTRWGRATVDAFWWAVGAALIRQTGLNASEELTVLKPDESVFWYGAGLGALNYPSNFHDFLKDGTVRVRRNDIKHLERDTIVFRDGQSLKTDALICVTGWEWRGSIAFLSPEMHAELGLPSARYTPSQRAQWDALDRRADAEILQRFPRLATRPTKDFNREDLLVAQPGLRTRKGTLIDDENNGYDDSEAQPMKQQHTPWRLWRGMVPPGQACGGERNLVFLGVVSNVHAALRCEISSLWAYAWLNKRLDEPAKALSSGSDESDIYYETALLSRFGHWRYPYGYGARFPDFVFDSVPYFDLLVQDLGLNHWRKGWGWVGEVFGGSYGQRDYRGLVTEWLRKEEGRKGKGKVD</sequence>
<evidence type="ECO:0000256" key="4">
    <source>
        <dbReference type="ARBA" id="ARBA00023002"/>
    </source>
</evidence>
<dbReference type="Proteomes" id="UP000664203">
    <property type="component" value="Unassembled WGS sequence"/>
</dbReference>
<evidence type="ECO:0000313" key="6">
    <source>
        <dbReference type="Proteomes" id="UP000664203"/>
    </source>
</evidence>
<keyword evidence="4" id="KW-0560">Oxidoreductase</keyword>
<dbReference type="SUPFAM" id="SSF51905">
    <property type="entry name" value="FAD/NAD(P)-binding domain"/>
    <property type="match status" value="1"/>
</dbReference>
<evidence type="ECO:0000313" key="5">
    <source>
        <dbReference type="EMBL" id="CAF9943013.1"/>
    </source>
</evidence>
<dbReference type="InterPro" id="IPR020946">
    <property type="entry name" value="Flavin_mOase-like"/>
</dbReference>
<dbReference type="GO" id="GO:0050660">
    <property type="term" value="F:flavin adenine dinucleotide binding"/>
    <property type="evidence" value="ECO:0007669"/>
    <property type="project" value="InterPro"/>
</dbReference>
<dbReference type="Pfam" id="PF13738">
    <property type="entry name" value="Pyr_redox_3"/>
    <property type="match status" value="1"/>
</dbReference>
<evidence type="ECO:0000256" key="2">
    <source>
        <dbReference type="ARBA" id="ARBA00022630"/>
    </source>
</evidence>
<accession>A0A8H3J9S4</accession>
<evidence type="ECO:0008006" key="7">
    <source>
        <dbReference type="Google" id="ProtNLM"/>
    </source>
</evidence>
<dbReference type="GO" id="GO:0004499">
    <property type="term" value="F:N,N-dimethylaniline monooxygenase activity"/>
    <property type="evidence" value="ECO:0007669"/>
    <property type="project" value="InterPro"/>
</dbReference>
<dbReference type="Gene3D" id="3.50.50.60">
    <property type="entry name" value="FAD/NAD(P)-binding domain"/>
    <property type="match status" value="1"/>
</dbReference>
<keyword evidence="6" id="KW-1185">Reference proteome</keyword>
<dbReference type="EMBL" id="CAJPDR010000862">
    <property type="protein sequence ID" value="CAF9943013.1"/>
    <property type="molecule type" value="Genomic_DNA"/>
</dbReference>
<organism evidence="5 6">
    <name type="scientific">Alectoria fallacina</name>
    <dbReference type="NCBI Taxonomy" id="1903189"/>
    <lineage>
        <taxon>Eukaryota</taxon>
        <taxon>Fungi</taxon>
        <taxon>Dikarya</taxon>
        <taxon>Ascomycota</taxon>
        <taxon>Pezizomycotina</taxon>
        <taxon>Lecanoromycetes</taxon>
        <taxon>OSLEUM clade</taxon>
        <taxon>Lecanoromycetidae</taxon>
        <taxon>Lecanorales</taxon>
        <taxon>Lecanorineae</taxon>
        <taxon>Parmeliaceae</taxon>
        <taxon>Alectoria</taxon>
    </lineage>
</organism>
<comment type="similarity">
    <text evidence="1">Belongs to the FMO family.</text>
</comment>
<reference evidence="5" key="1">
    <citation type="submission" date="2021-03" db="EMBL/GenBank/DDBJ databases">
        <authorList>
            <person name="Tagirdzhanova G."/>
        </authorList>
    </citation>
    <scope>NUCLEOTIDE SEQUENCE</scope>
</reference>
<dbReference type="Pfam" id="PF00743">
    <property type="entry name" value="FMO-like"/>
    <property type="match status" value="1"/>
</dbReference>
<keyword evidence="2" id="KW-0285">Flavoprotein</keyword>